<sequence length="769" mass="85605">MQWRTFWRCRPWTQPPPDDSPTGCSEVDVTRTDNGPRPEPSASDHDLRRLFSLTHPDPHAFLGAHEASGGWTILRTLRPDAVAVVAVIGGVDHPMARQSDDLWVVAVPFAGLIDYRLRVTYPNAGGGTDEYVVADGYRFLPSLGDIDVHLFSEGRHESLWDILGARIVSYTTPDGEVRGTAFAVWAPNAHGVAVIGDFDNWTGRQAPMRMIGSSGVWEVFLPDVAAGTRYKFRIHGADGIIREKADPMARQTLPPPSTVSVVSESSFTWTDDDWIARREAADVAAEPMSVYEVHIASWRAGLSYRELAHELGDYLVEKGFTHVEFLPVAEHPFGGSWGYQVTSYFAPTARFGSPDDLRFLIDHLHSLGIGVIVDWVPAHFPKDDWALARFDGTALYEDGDPMRGEQLDWGTYVFNFGRREVRNFLVANALYWFDQFHIDGLRVDAVASMLYLDYSRPAGQWRPNIYGGRENLEAVQFLQETNATVHKHFPGAVTVAEESTAWPGVTQMTNLGGLGFTFKWNMGWMHDTLGYLGRDQVHRSFHHHEITFSLMYAWSENFVLPISHDEVVHGKGTLWSRMPGDSFTKACGVRVLLAYMWAHPGKQLLFMGQEFGQTGEWADNRSLDWFQMEGWEGELHAGISALVTDLNRVYRSSPALYSQDTTPNGYEWIDANDTANNVISFLRFGRDGSVMACLFNFSGSERADHRVGLPRSGTWNEVLNTDSVAYSGAGKGNLGSVVADGPGWHGRETSAQVTIPANSAVFLAPADQP</sequence>
<comment type="subunit">
    <text evidence="9">Monomer.</text>
</comment>
<dbReference type="GO" id="GO:0043169">
    <property type="term" value="F:cation binding"/>
    <property type="evidence" value="ECO:0007669"/>
    <property type="project" value="InterPro"/>
</dbReference>
<dbReference type="FunFam" id="3.20.20.80:FF:000003">
    <property type="entry name" value="1,4-alpha-glucan branching enzyme GlgB"/>
    <property type="match status" value="1"/>
</dbReference>
<dbReference type="Pfam" id="PF02806">
    <property type="entry name" value="Alpha-amylase_C"/>
    <property type="match status" value="1"/>
</dbReference>
<dbReference type="InterPro" id="IPR013783">
    <property type="entry name" value="Ig-like_fold"/>
</dbReference>
<evidence type="ECO:0000256" key="10">
    <source>
        <dbReference type="PIRSR" id="PIRSR000463-1"/>
    </source>
</evidence>
<keyword evidence="5 9" id="KW-0328">Glycosyltransferase</keyword>
<dbReference type="InterPro" id="IPR013780">
    <property type="entry name" value="Glyco_hydro_b"/>
</dbReference>
<dbReference type="GO" id="GO:0005829">
    <property type="term" value="C:cytosol"/>
    <property type="evidence" value="ECO:0007669"/>
    <property type="project" value="TreeGrafter"/>
</dbReference>
<organism evidence="13 14">
    <name type="scientific">Gordonia mangrovi</name>
    <dbReference type="NCBI Taxonomy" id="2665643"/>
    <lineage>
        <taxon>Bacteria</taxon>
        <taxon>Bacillati</taxon>
        <taxon>Actinomycetota</taxon>
        <taxon>Actinomycetes</taxon>
        <taxon>Mycobacteriales</taxon>
        <taxon>Gordoniaceae</taxon>
        <taxon>Gordonia</taxon>
    </lineage>
</organism>
<feature type="compositionally biased region" description="Basic and acidic residues" evidence="11">
    <location>
        <begin position="28"/>
        <end position="44"/>
    </location>
</feature>
<dbReference type="Gene3D" id="2.60.40.10">
    <property type="entry name" value="Immunoglobulins"/>
    <property type="match status" value="2"/>
</dbReference>
<dbReference type="SUPFAM" id="SSF81296">
    <property type="entry name" value="E set domains"/>
    <property type="match status" value="1"/>
</dbReference>
<evidence type="ECO:0000259" key="12">
    <source>
        <dbReference type="SMART" id="SM00642"/>
    </source>
</evidence>
<dbReference type="CDD" id="cd11322">
    <property type="entry name" value="AmyAc_Glg_BE"/>
    <property type="match status" value="1"/>
</dbReference>
<dbReference type="InterPro" id="IPR037439">
    <property type="entry name" value="Branching_enzy"/>
</dbReference>
<dbReference type="PANTHER" id="PTHR43651:SF3">
    <property type="entry name" value="1,4-ALPHA-GLUCAN-BRANCHING ENZYME"/>
    <property type="match status" value="1"/>
</dbReference>
<evidence type="ECO:0000256" key="5">
    <source>
        <dbReference type="ARBA" id="ARBA00022676"/>
    </source>
</evidence>
<evidence type="ECO:0000256" key="2">
    <source>
        <dbReference type="ARBA" id="ARBA00004964"/>
    </source>
</evidence>
<feature type="active site" description="Nucleophile" evidence="9 10">
    <location>
        <position position="444"/>
    </location>
</feature>
<feature type="active site" description="Proton donor" evidence="9 10">
    <location>
        <position position="497"/>
    </location>
</feature>
<protein>
    <recommendedName>
        <fullName evidence="9">1,4-alpha-glucan branching enzyme GlgB</fullName>
        <ecNumber evidence="9">2.4.1.18</ecNumber>
    </recommendedName>
    <alternativeName>
        <fullName evidence="9">1,4-alpha-D-glucan:1,4-alpha-D-glucan 6-glucosyl-transferase</fullName>
    </alternativeName>
    <alternativeName>
        <fullName evidence="9">Alpha-(1-&gt;4)-glucan branching enzyme</fullName>
    </alternativeName>
    <alternativeName>
        <fullName evidence="9">Glycogen branching enzyme</fullName>
        <shortName evidence="9">BE</shortName>
    </alternativeName>
</protein>
<dbReference type="NCBIfam" id="NF008967">
    <property type="entry name" value="PRK12313.1"/>
    <property type="match status" value="1"/>
</dbReference>
<dbReference type="SUPFAM" id="SSF51445">
    <property type="entry name" value="(Trans)glycosidases"/>
    <property type="match status" value="1"/>
</dbReference>
<dbReference type="NCBIfam" id="NF003811">
    <property type="entry name" value="PRK05402.1"/>
    <property type="match status" value="1"/>
</dbReference>
<evidence type="ECO:0000256" key="9">
    <source>
        <dbReference type="HAMAP-Rule" id="MF_00685"/>
    </source>
</evidence>
<evidence type="ECO:0000256" key="11">
    <source>
        <dbReference type="SAM" id="MobiDB-lite"/>
    </source>
</evidence>
<dbReference type="GO" id="GO:0005978">
    <property type="term" value="P:glycogen biosynthetic process"/>
    <property type="evidence" value="ECO:0007669"/>
    <property type="project" value="UniProtKB-UniRule"/>
</dbReference>
<dbReference type="InterPro" id="IPR017853">
    <property type="entry name" value="GH"/>
</dbReference>
<evidence type="ECO:0000313" key="13">
    <source>
        <dbReference type="EMBL" id="MXP22627.1"/>
    </source>
</evidence>
<keyword evidence="8 9" id="KW-0119">Carbohydrate metabolism</keyword>
<dbReference type="Gene3D" id="3.20.20.80">
    <property type="entry name" value="Glycosidases"/>
    <property type="match status" value="1"/>
</dbReference>
<dbReference type="EC" id="2.4.1.18" evidence="9"/>
<reference evidence="13 14" key="1">
    <citation type="submission" date="2019-11" db="EMBL/GenBank/DDBJ databases">
        <title>Gordonia sp. nov., a novel actinobacterium isolated from mangrove soil in Hainan.</title>
        <authorList>
            <person name="Huang X."/>
            <person name="Xie Y."/>
            <person name="Chu X."/>
            <person name="Xiao K."/>
        </authorList>
    </citation>
    <scope>NUCLEOTIDE SEQUENCE [LARGE SCALE GENOMIC DNA]</scope>
    <source>
        <strain evidence="13 14">HNM0687</strain>
    </source>
</reference>
<dbReference type="InterPro" id="IPR004193">
    <property type="entry name" value="Glyco_hydro_13_N"/>
</dbReference>
<evidence type="ECO:0000256" key="7">
    <source>
        <dbReference type="ARBA" id="ARBA00023056"/>
    </source>
</evidence>
<dbReference type="SUPFAM" id="SSF51011">
    <property type="entry name" value="Glycosyl hydrolase domain"/>
    <property type="match status" value="1"/>
</dbReference>
<dbReference type="InterPro" id="IPR006048">
    <property type="entry name" value="A-amylase/branching_C"/>
</dbReference>
<keyword evidence="14" id="KW-1185">Reference proteome</keyword>
<evidence type="ECO:0000256" key="8">
    <source>
        <dbReference type="ARBA" id="ARBA00023277"/>
    </source>
</evidence>
<dbReference type="HAMAP" id="MF_00685">
    <property type="entry name" value="GlgB"/>
    <property type="match status" value="1"/>
</dbReference>
<gene>
    <name evidence="9 13" type="primary">glgB</name>
    <name evidence="13" type="ORF">GIY30_14895</name>
</gene>
<evidence type="ECO:0000256" key="6">
    <source>
        <dbReference type="ARBA" id="ARBA00022679"/>
    </source>
</evidence>
<dbReference type="InterPro" id="IPR006407">
    <property type="entry name" value="GlgB"/>
</dbReference>
<dbReference type="UniPathway" id="UPA00164"/>
<dbReference type="PANTHER" id="PTHR43651">
    <property type="entry name" value="1,4-ALPHA-GLUCAN-BRANCHING ENZYME"/>
    <property type="match status" value="1"/>
</dbReference>
<keyword evidence="7 9" id="KW-0320">Glycogen biosynthesis</keyword>
<dbReference type="SMART" id="SM00642">
    <property type="entry name" value="Aamy"/>
    <property type="match status" value="1"/>
</dbReference>
<evidence type="ECO:0000256" key="1">
    <source>
        <dbReference type="ARBA" id="ARBA00000826"/>
    </source>
</evidence>
<evidence type="ECO:0000256" key="4">
    <source>
        <dbReference type="ARBA" id="ARBA00022600"/>
    </source>
</evidence>
<dbReference type="Pfam" id="PF02922">
    <property type="entry name" value="CBM_48"/>
    <property type="match status" value="1"/>
</dbReference>
<dbReference type="Gene3D" id="2.60.40.1180">
    <property type="entry name" value="Golgi alpha-mannosidase II"/>
    <property type="match status" value="1"/>
</dbReference>
<dbReference type="RefSeq" id="WP_160902751.1">
    <property type="nucleotide sequence ID" value="NZ_CP102850.1"/>
</dbReference>
<comment type="catalytic activity">
    <reaction evidence="1 9">
        <text>Transfers a segment of a (1-&gt;4)-alpha-D-glucan chain to a primary hydroxy group in a similar glucan chain.</text>
        <dbReference type="EC" id="2.4.1.18"/>
    </reaction>
</comment>
<dbReference type="NCBIfam" id="TIGR01515">
    <property type="entry name" value="branching_enzym"/>
    <property type="match status" value="1"/>
</dbReference>
<dbReference type="GO" id="GO:0003844">
    <property type="term" value="F:1,4-alpha-glucan branching enzyme activity"/>
    <property type="evidence" value="ECO:0007669"/>
    <property type="project" value="UniProtKB-UniRule"/>
</dbReference>
<dbReference type="Proteomes" id="UP000475545">
    <property type="component" value="Unassembled WGS sequence"/>
</dbReference>
<dbReference type="InterPro" id="IPR044143">
    <property type="entry name" value="GlgB_N_E_set_prok"/>
</dbReference>
<dbReference type="Pfam" id="PF00128">
    <property type="entry name" value="Alpha-amylase"/>
    <property type="match status" value="2"/>
</dbReference>
<dbReference type="GO" id="GO:0004553">
    <property type="term" value="F:hydrolase activity, hydrolyzing O-glycosyl compounds"/>
    <property type="evidence" value="ECO:0007669"/>
    <property type="project" value="InterPro"/>
</dbReference>
<keyword evidence="6 9" id="KW-0808">Transferase</keyword>
<dbReference type="InterPro" id="IPR006047">
    <property type="entry name" value="GH13_cat_dom"/>
</dbReference>
<dbReference type="AlphaFoldDB" id="A0A6L7GT53"/>
<name>A0A6L7GT53_9ACTN</name>
<evidence type="ECO:0000313" key="14">
    <source>
        <dbReference type="Proteomes" id="UP000475545"/>
    </source>
</evidence>
<evidence type="ECO:0000256" key="3">
    <source>
        <dbReference type="ARBA" id="ARBA00009000"/>
    </source>
</evidence>
<accession>A0A6L7GT53</accession>
<keyword evidence="4 9" id="KW-0321">Glycogen metabolism</keyword>
<comment type="similarity">
    <text evidence="3 9">Belongs to the glycosyl hydrolase 13 family. GlgB subfamily.</text>
</comment>
<dbReference type="InterPro" id="IPR054169">
    <property type="entry name" value="GlgB_N"/>
</dbReference>
<dbReference type="CDD" id="cd02855">
    <property type="entry name" value="E_set_GBE_prok_N"/>
    <property type="match status" value="1"/>
</dbReference>
<dbReference type="EMBL" id="WMBR01000003">
    <property type="protein sequence ID" value="MXP22627.1"/>
    <property type="molecule type" value="Genomic_DNA"/>
</dbReference>
<dbReference type="FunFam" id="2.60.40.1180:FF:000002">
    <property type="entry name" value="1,4-alpha-glucan branching enzyme GlgB"/>
    <property type="match status" value="1"/>
</dbReference>
<dbReference type="Pfam" id="PF22019">
    <property type="entry name" value="GlgB_N"/>
    <property type="match status" value="1"/>
</dbReference>
<comment type="pathway">
    <text evidence="2 9">Glycan biosynthesis; glycogen biosynthesis.</text>
</comment>
<dbReference type="PIRSF" id="PIRSF000463">
    <property type="entry name" value="GlgB"/>
    <property type="match status" value="1"/>
</dbReference>
<dbReference type="InterPro" id="IPR014756">
    <property type="entry name" value="Ig_E-set"/>
</dbReference>
<comment type="caution">
    <text evidence="13">The sequence shown here is derived from an EMBL/GenBank/DDBJ whole genome shotgun (WGS) entry which is preliminary data.</text>
</comment>
<proteinExistence type="inferred from homology"/>
<feature type="domain" description="Glycosyl hydrolase family 13 catalytic" evidence="12">
    <location>
        <begin position="292"/>
        <end position="646"/>
    </location>
</feature>
<feature type="region of interest" description="Disordered" evidence="11">
    <location>
        <begin position="12"/>
        <end position="44"/>
    </location>
</feature>
<comment type="function">
    <text evidence="9">Catalyzes the formation of the alpha-1,6-glucosidic linkages in glycogen by scission of a 1,4-alpha-linked oligosaccharide from growing alpha-1,4-glucan chains and the subsequent attachment of the oligosaccharide to the alpha-1,6 position.</text>
</comment>